<dbReference type="Gene3D" id="1.25.40.10">
    <property type="entry name" value="Tetratricopeptide repeat domain"/>
    <property type="match status" value="2"/>
</dbReference>
<comment type="caution">
    <text evidence="3">The sequence shown here is derived from an EMBL/GenBank/DDBJ whole genome shotgun (WGS) entry which is preliminary data.</text>
</comment>
<protein>
    <submittedName>
        <fullName evidence="3">Tetratricopeptide repeat protein</fullName>
    </submittedName>
</protein>
<sequence length="460" mass="53719">MVHQQWLKWAESAIKEIEKNYSQSPASKRPVWRRRFMEIKRSCDEMLEAWAKVEEQLAELTKKYPGLSSSVEEFEEEFWLNESAVRQFRQGQGYYGLTMFQEAGNIFKKVIDDEPDFLLGRIYYGLTLFHEGKFTEASRQFQLVSNTARHEAFAGFARHMLGCIAVKEGDDHAAIRQFKKAVELMSDHSDAWFNMGVCHYRLKEYHEAIPCFYQALSTNPDDWESMYYLSHCYREIKEWGSVSFWRLATYEKTKHPHVLESIAHDYEEMGLPHKALEWYRRLAAKHPKHPGAYHGMAWNLFLTGKSDEAFSWIKKGLTLFPKHSGLLLAYVWMCMDVHDHHRAEKALNALPDEVAEEPVWTAVRSRLSIHTGNVNEAADLAEKLLKQENSSIRAMGHYHKGRALMEKRDLQEAIQHFRQAQKLVSSWKDPLFFEGICHLIEGHPDATRDCWSQLSLKNEV</sequence>
<dbReference type="Pfam" id="PF13432">
    <property type="entry name" value="TPR_16"/>
    <property type="match status" value="1"/>
</dbReference>
<dbReference type="PANTHER" id="PTHR12558">
    <property type="entry name" value="CELL DIVISION CYCLE 16,23,27"/>
    <property type="match status" value="1"/>
</dbReference>
<dbReference type="Pfam" id="PF13181">
    <property type="entry name" value="TPR_8"/>
    <property type="match status" value="1"/>
</dbReference>
<name>A0ABS0QE66_THEVU</name>
<feature type="repeat" description="TPR" evidence="1">
    <location>
        <begin position="189"/>
        <end position="222"/>
    </location>
</feature>
<dbReference type="SUPFAM" id="SSF81901">
    <property type="entry name" value="HCP-like"/>
    <property type="match status" value="1"/>
</dbReference>
<dbReference type="InterPro" id="IPR019734">
    <property type="entry name" value="TPR_rpt"/>
</dbReference>
<feature type="coiled-coil region" evidence="2">
    <location>
        <begin position="43"/>
        <end position="77"/>
    </location>
</feature>
<evidence type="ECO:0000256" key="1">
    <source>
        <dbReference type="PROSITE-ProRule" id="PRU00339"/>
    </source>
</evidence>
<organism evidence="3 4">
    <name type="scientific">Thermoactinomyces vulgaris</name>
    <dbReference type="NCBI Taxonomy" id="2026"/>
    <lineage>
        <taxon>Bacteria</taxon>
        <taxon>Bacillati</taxon>
        <taxon>Bacillota</taxon>
        <taxon>Bacilli</taxon>
        <taxon>Bacillales</taxon>
        <taxon>Thermoactinomycetaceae</taxon>
        <taxon>Thermoactinomyces</taxon>
    </lineage>
</organism>
<dbReference type="PROSITE" id="PS50293">
    <property type="entry name" value="TPR_REGION"/>
    <property type="match status" value="1"/>
</dbReference>
<dbReference type="InterPro" id="IPR011990">
    <property type="entry name" value="TPR-like_helical_dom_sf"/>
</dbReference>
<dbReference type="RefSeq" id="WP_121874054.1">
    <property type="nucleotide sequence ID" value="NZ_JACEIS010000001.1"/>
</dbReference>
<keyword evidence="1" id="KW-0802">TPR repeat</keyword>
<dbReference type="EMBL" id="JAECVU010000001">
    <property type="protein sequence ID" value="MBH8587337.1"/>
    <property type="molecule type" value="Genomic_DNA"/>
</dbReference>
<dbReference type="PANTHER" id="PTHR12558:SF13">
    <property type="entry name" value="CELL DIVISION CYCLE PROTEIN 27 HOMOLOG"/>
    <property type="match status" value="1"/>
</dbReference>
<dbReference type="Pfam" id="PF00515">
    <property type="entry name" value="TPR_1"/>
    <property type="match status" value="1"/>
</dbReference>
<keyword evidence="4" id="KW-1185">Reference proteome</keyword>
<dbReference type="SMART" id="SM00028">
    <property type="entry name" value="TPR"/>
    <property type="match status" value="6"/>
</dbReference>
<dbReference type="Proteomes" id="UP000641910">
    <property type="component" value="Unassembled WGS sequence"/>
</dbReference>
<evidence type="ECO:0000313" key="3">
    <source>
        <dbReference type="EMBL" id="MBH8587337.1"/>
    </source>
</evidence>
<reference evidence="3 4" key="1">
    <citation type="submission" date="2020-12" db="EMBL/GenBank/DDBJ databases">
        <title>WGS of Thermoactinomyces spp.</title>
        <authorList>
            <person name="Cheng K."/>
        </authorList>
    </citation>
    <scope>NUCLEOTIDE SEQUENCE [LARGE SCALE GENOMIC DNA]</scope>
    <source>
        <strain evidence="4">CICC 10650\ACCC 41061</strain>
    </source>
</reference>
<evidence type="ECO:0000256" key="2">
    <source>
        <dbReference type="SAM" id="Coils"/>
    </source>
</evidence>
<keyword evidence="2" id="KW-0175">Coiled coil</keyword>
<evidence type="ECO:0000313" key="4">
    <source>
        <dbReference type="Proteomes" id="UP000641910"/>
    </source>
</evidence>
<dbReference type="PROSITE" id="PS50005">
    <property type="entry name" value="TPR"/>
    <property type="match status" value="1"/>
</dbReference>
<proteinExistence type="predicted"/>
<gene>
    <name evidence="3" type="ORF">I8U22_00690</name>
</gene>
<accession>A0ABS0QE66</accession>
<dbReference type="SUPFAM" id="SSF48452">
    <property type="entry name" value="TPR-like"/>
    <property type="match status" value="1"/>
</dbReference>